<dbReference type="SUPFAM" id="SSF55486">
    <property type="entry name" value="Metalloproteases ('zincins'), catalytic domain"/>
    <property type="match status" value="1"/>
</dbReference>
<evidence type="ECO:0000313" key="6">
    <source>
        <dbReference type="Proteomes" id="UP000092612"/>
    </source>
</evidence>
<dbReference type="OrthoDB" id="9776599at2"/>
<evidence type="ECO:0000259" key="4">
    <source>
        <dbReference type="Pfam" id="PF17162"/>
    </source>
</evidence>
<dbReference type="KEGG" id="prn:BW723_12490"/>
<sequence length="807" mass="91002">MKKTLLLLLFLSLYFNGFSQFLTEKTGKNLKKGITKYEGYFTFYYDENQDKVYLQIDKINQEFLYVRSLSEGLGSNDIGLDRGQLGGGVVVHFKKAGNKILMVQPNLDYRAITDNEEEKNSVREAFAKSVLHGFVIKETKENNYLVDATSFFIRDAHGVASRLARSKEGNYSLDKSRSAFNLKRTKAFPKNIEFDVLLTFKGSPKGRNIRSVVPDASAVTVNQHHSFVELPDNKYKPRKYDPRSGSWQMSYLDYSTPVNEAITKRFIYRHRLEKKNPEAAISEAVEPIIYYLDRGTPEPVRSALLDGGRWWNQAFEAAGYKDAFQFKMLPEGADMLDVRYNVVQWVHRSTRGWSYGSNISDPRTGEIIKGHVSLGSLRIRQDYLIAQALQAPFKNNSADDEFALQMAIARIRQLSAHEIGHTLGFSHNFAASTNGRTSVMDYPHPKFTLKNGKIDFSDAYDDKIGAWDKVTVAYSYQDFPKGIDQNKALNKILEDAYAKGLKYLSDSDARPQGSASATAHLWDNGGNVYDELNNLLKVRKTAIAKFSTDNIKAGQPYSVLEDVFVPLYFLHRFQTEATTKLIGGLDYSYAVKGGNQTVVKRVSGDVEKKALEAILQTISVDEIAIPKEKLALFPPRAIGYNRTRESFKSKLGVAFDAFSAVETASDMTLNLLLNPQRMSRLIAHKSLDKNQLGLDALIDDLVEASIKKTHKDNYHQELQNVINSKVLEQLFYLGAYKNQYKQVNAIVLFKLDEIKTYLKTKNASGIQKIYDAALLKMIDGYLKNPTSFKKLAAPKMPDGSPIGSEGY</sequence>
<dbReference type="PANTHER" id="PTHR38478:SF1">
    <property type="entry name" value="ZINC DEPENDENT METALLOPROTEASE DOMAIN LIPOPROTEIN"/>
    <property type="match status" value="1"/>
</dbReference>
<dbReference type="STRING" id="996801.BW723_12490"/>
<feature type="domain" description="DUF5118" evidence="4">
    <location>
        <begin position="30"/>
        <end position="71"/>
    </location>
</feature>
<evidence type="ECO:0000259" key="2">
    <source>
        <dbReference type="Pfam" id="PF16313"/>
    </source>
</evidence>
<gene>
    <name evidence="5" type="ORF">LPB301_09280</name>
</gene>
<dbReference type="Pfam" id="PF16313">
    <property type="entry name" value="DUF4953"/>
    <property type="match status" value="1"/>
</dbReference>
<dbReference type="AlphaFoldDB" id="A0A1B8U0B7"/>
<evidence type="ECO:0000313" key="5">
    <source>
        <dbReference type="EMBL" id="OBY65287.1"/>
    </source>
</evidence>
<keyword evidence="1" id="KW-0732">Signal</keyword>
<dbReference type="Gene3D" id="3.40.390.10">
    <property type="entry name" value="Collagenase (Catalytic Domain)"/>
    <property type="match status" value="1"/>
</dbReference>
<dbReference type="EMBL" id="LSFL01000031">
    <property type="protein sequence ID" value="OBY65287.1"/>
    <property type="molecule type" value="Genomic_DNA"/>
</dbReference>
<evidence type="ECO:0000259" key="3">
    <source>
        <dbReference type="Pfam" id="PF17148"/>
    </source>
</evidence>
<dbReference type="CDD" id="cd04276">
    <property type="entry name" value="ZnMc_MMP_like_2"/>
    <property type="match status" value="1"/>
</dbReference>
<keyword evidence="6" id="KW-1185">Reference proteome</keyword>
<feature type="chain" id="PRO_5008615840" evidence="1">
    <location>
        <begin position="20"/>
        <end position="807"/>
    </location>
</feature>
<feature type="domain" description="DUF5117" evidence="3">
    <location>
        <begin position="83"/>
        <end position="275"/>
    </location>
</feature>
<protein>
    <submittedName>
        <fullName evidence="5">Peptidase</fullName>
    </submittedName>
</protein>
<dbReference type="InterPro" id="IPR032534">
    <property type="entry name" value="EcxA_zinc-bd"/>
</dbReference>
<reference evidence="6" key="1">
    <citation type="submission" date="2016-02" db="EMBL/GenBank/DDBJ databases">
        <title>Paenibacillus sp. LPB0068, isolated from Crassostrea gigas.</title>
        <authorList>
            <person name="Shin S.-K."/>
            <person name="Yi H."/>
        </authorList>
    </citation>
    <scope>NUCLEOTIDE SEQUENCE [LARGE SCALE GENOMIC DNA]</scope>
    <source>
        <strain evidence="6">KCTC 23969</strain>
    </source>
</reference>
<proteinExistence type="predicted"/>
<organism evidence="5 6">
    <name type="scientific">Polaribacter reichenbachii</name>
    <dbReference type="NCBI Taxonomy" id="996801"/>
    <lineage>
        <taxon>Bacteria</taxon>
        <taxon>Pseudomonadati</taxon>
        <taxon>Bacteroidota</taxon>
        <taxon>Flavobacteriia</taxon>
        <taxon>Flavobacteriales</taxon>
        <taxon>Flavobacteriaceae</taxon>
    </lineage>
</organism>
<dbReference type="Pfam" id="PF17162">
    <property type="entry name" value="DUF5118"/>
    <property type="match status" value="1"/>
</dbReference>
<feature type="signal peptide" evidence="1">
    <location>
        <begin position="1"/>
        <end position="19"/>
    </location>
</feature>
<comment type="caution">
    <text evidence="5">The sequence shown here is derived from an EMBL/GenBank/DDBJ whole genome shotgun (WGS) entry which is preliminary data.</text>
</comment>
<dbReference type="InterPro" id="IPR033428">
    <property type="entry name" value="DUF5118"/>
</dbReference>
<name>A0A1B8U0B7_9FLAO</name>
<dbReference type="Pfam" id="PF17148">
    <property type="entry name" value="DUF5117"/>
    <property type="match status" value="1"/>
</dbReference>
<dbReference type="Proteomes" id="UP000092612">
    <property type="component" value="Unassembled WGS sequence"/>
</dbReference>
<dbReference type="PANTHER" id="PTHR38478">
    <property type="entry name" value="PEPTIDASE M1A AND M12B"/>
    <property type="match status" value="1"/>
</dbReference>
<dbReference type="InterPro" id="IPR033413">
    <property type="entry name" value="DUF5117"/>
</dbReference>
<dbReference type="GO" id="GO:0008237">
    <property type="term" value="F:metallopeptidase activity"/>
    <property type="evidence" value="ECO:0007669"/>
    <property type="project" value="InterPro"/>
</dbReference>
<dbReference type="InterPro" id="IPR024079">
    <property type="entry name" value="MetalloPept_cat_dom_sf"/>
</dbReference>
<dbReference type="InterPro" id="IPR034032">
    <property type="entry name" value="Zn_MMP-like_bac"/>
</dbReference>
<dbReference type="RefSeq" id="WP_068360565.1">
    <property type="nucleotide sequence ID" value="NZ_CP019337.1"/>
</dbReference>
<feature type="domain" description="EcxA zinc-binding" evidence="2">
    <location>
        <begin position="400"/>
        <end position="710"/>
    </location>
</feature>
<accession>A0A1B8U0B7</accession>
<evidence type="ECO:0000256" key="1">
    <source>
        <dbReference type="SAM" id="SignalP"/>
    </source>
</evidence>